<dbReference type="Gene3D" id="2.60.120.10">
    <property type="entry name" value="Jelly Rolls"/>
    <property type="match status" value="1"/>
</dbReference>
<dbReference type="Pfam" id="PF07883">
    <property type="entry name" value="Cupin_2"/>
    <property type="match status" value="1"/>
</dbReference>
<feature type="domain" description="HTH cro/C1-type" evidence="2">
    <location>
        <begin position="11"/>
        <end position="65"/>
    </location>
</feature>
<dbReference type="InterPro" id="IPR050807">
    <property type="entry name" value="TransReg_Diox_bact_type"/>
</dbReference>
<organism evidence="3 4">
    <name type="scientific">Geoalkalibacter subterraneus</name>
    <dbReference type="NCBI Taxonomy" id="483547"/>
    <lineage>
        <taxon>Bacteria</taxon>
        <taxon>Pseudomonadati</taxon>
        <taxon>Thermodesulfobacteriota</taxon>
        <taxon>Desulfuromonadia</taxon>
        <taxon>Desulfuromonadales</taxon>
        <taxon>Geoalkalibacteraceae</taxon>
        <taxon>Geoalkalibacter</taxon>
    </lineage>
</organism>
<gene>
    <name evidence="3" type="ORF">GSUB_09040</name>
</gene>
<dbReference type="InterPro" id="IPR014710">
    <property type="entry name" value="RmlC-like_jellyroll"/>
</dbReference>
<dbReference type="SUPFAM" id="SSF51182">
    <property type="entry name" value="RmlC-like cupins"/>
    <property type="match status" value="1"/>
</dbReference>
<dbReference type="InterPro" id="IPR013096">
    <property type="entry name" value="Cupin_2"/>
</dbReference>
<dbReference type="CDD" id="cd02209">
    <property type="entry name" value="cupin_XRE_C"/>
    <property type="match status" value="1"/>
</dbReference>
<dbReference type="EMBL" id="CP010311">
    <property type="protein sequence ID" value="AJF06655.1"/>
    <property type="molecule type" value="Genomic_DNA"/>
</dbReference>
<dbReference type="GO" id="GO:0003677">
    <property type="term" value="F:DNA binding"/>
    <property type="evidence" value="ECO:0007669"/>
    <property type="project" value="UniProtKB-KW"/>
</dbReference>
<evidence type="ECO:0000259" key="2">
    <source>
        <dbReference type="PROSITE" id="PS50943"/>
    </source>
</evidence>
<proteinExistence type="predicted"/>
<dbReference type="Gene3D" id="1.10.260.40">
    <property type="entry name" value="lambda repressor-like DNA-binding domains"/>
    <property type="match status" value="1"/>
</dbReference>
<dbReference type="Proteomes" id="UP000035036">
    <property type="component" value="Chromosome"/>
</dbReference>
<evidence type="ECO:0000313" key="4">
    <source>
        <dbReference type="Proteomes" id="UP000035036"/>
    </source>
</evidence>
<dbReference type="Pfam" id="PF01381">
    <property type="entry name" value="HTH_3"/>
    <property type="match status" value="1"/>
</dbReference>
<dbReference type="SUPFAM" id="SSF47413">
    <property type="entry name" value="lambda repressor-like DNA-binding domains"/>
    <property type="match status" value="1"/>
</dbReference>
<dbReference type="GO" id="GO:0003700">
    <property type="term" value="F:DNA-binding transcription factor activity"/>
    <property type="evidence" value="ECO:0007669"/>
    <property type="project" value="TreeGrafter"/>
</dbReference>
<dbReference type="InterPro" id="IPR010982">
    <property type="entry name" value="Lambda_DNA-bd_dom_sf"/>
</dbReference>
<dbReference type="STRING" id="483547.GSUB_09040"/>
<accession>A0A0B5FRA5</accession>
<dbReference type="KEGG" id="gsb:GSUB_09040"/>
<protein>
    <submittedName>
        <fullName evidence="3">XRE family transcriptional regulator</fullName>
    </submittedName>
</protein>
<dbReference type="PANTHER" id="PTHR46797:SF1">
    <property type="entry name" value="METHYLPHOSPHONATE SYNTHASE"/>
    <property type="match status" value="1"/>
</dbReference>
<dbReference type="CDD" id="cd00093">
    <property type="entry name" value="HTH_XRE"/>
    <property type="match status" value="1"/>
</dbReference>
<dbReference type="SMART" id="SM00530">
    <property type="entry name" value="HTH_XRE"/>
    <property type="match status" value="1"/>
</dbReference>
<dbReference type="AlphaFoldDB" id="A0A0B5FRA5"/>
<dbReference type="InterPro" id="IPR001387">
    <property type="entry name" value="Cro/C1-type_HTH"/>
</dbReference>
<keyword evidence="4" id="KW-1185">Reference proteome</keyword>
<sequence>MRIKKIVGKKLKAIRLKNDMTIQELAEKSGVSSNMISRVERGLTIPSVEILMKLAGVFDKSINYFVEEVSTTHEVVFTSPGHRDKTVYDDENNMHTESLTSGLRDPQFMSFLCTVPEGGTSGHKNMFHPGDELIYIMEGTLRISIAGEKHVLKPGDSLSFKSHLPHRWDNIGEGEAKVLWTLSPFTII</sequence>
<evidence type="ECO:0000313" key="3">
    <source>
        <dbReference type="EMBL" id="AJF06655.1"/>
    </source>
</evidence>
<name>A0A0B5FRA5_9BACT</name>
<reference evidence="3 4" key="1">
    <citation type="journal article" date="2015" name="Genome Announc.">
        <title>Genomes of Geoalkalibacter ferrihydriticus Z-0531T and Geoalkalibacter subterraneus Red1T, Two Haloalkaliphilic Metal-Reducing Deltaproteobacteria.</title>
        <authorList>
            <person name="Badalamenti J.P."/>
            <person name="Krajmalnik-Brown R."/>
            <person name="Torres C.I."/>
            <person name="Bond D.R."/>
        </authorList>
    </citation>
    <scope>NUCLEOTIDE SEQUENCE [LARGE SCALE GENOMIC DNA]</scope>
    <source>
        <strain evidence="3 4">Red1</strain>
    </source>
</reference>
<keyword evidence="1" id="KW-0238">DNA-binding</keyword>
<dbReference type="RefSeq" id="WP_040200380.1">
    <property type="nucleotide sequence ID" value="NZ_CP010311.1"/>
</dbReference>
<dbReference type="PANTHER" id="PTHR46797">
    <property type="entry name" value="HTH-TYPE TRANSCRIPTIONAL REGULATOR"/>
    <property type="match status" value="1"/>
</dbReference>
<dbReference type="InterPro" id="IPR011051">
    <property type="entry name" value="RmlC_Cupin_sf"/>
</dbReference>
<dbReference type="HOGENOM" id="CLU_085376_1_4_7"/>
<evidence type="ECO:0000256" key="1">
    <source>
        <dbReference type="ARBA" id="ARBA00023125"/>
    </source>
</evidence>
<dbReference type="PROSITE" id="PS50943">
    <property type="entry name" value="HTH_CROC1"/>
    <property type="match status" value="1"/>
</dbReference>
<dbReference type="GO" id="GO:0005829">
    <property type="term" value="C:cytosol"/>
    <property type="evidence" value="ECO:0007669"/>
    <property type="project" value="TreeGrafter"/>
</dbReference>
<dbReference type="OrthoDB" id="9805356at2"/>